<organism evidence="1 2">
    <name type="scientific">Geomonas limicola</name>
    <dbReference type="NCBI Taxonomy" id="2740186"/>
    <lineage>
        <taxon>Bacteria</taxon>
        <taxon>Pseudomonadati</taxon>
        <taxon>Thermodesulfobacteriota</taxon>
        <taxon>Desulfuromonadia</taxon>
        <taxon>Geobacterales</taxon>
        <taxon>Geobacteraceae</taxon>
        <taxon>Geomonas</taxon>
    </lineage>
</organism>
<gene>
    <name evidence="1" type="ORF">GMLC_41840</name>
</gene>
<dbReference type="AlphaFoldDB" id="A0A6V8ND91"/>
<evidence type="ECO:0000313" key="2">
    <source>
        <dbReference type="Proteomes" id="UP000587586"/>
    </source>
</evidence>
<name>A0A6V8ND91_9BACT</name>
<evidence type="ECO:0000313" key="1">
    <source>
        <dbReference type="EMBL" id="GFO70605.1"/>
    </source>
</evidence>
<proteinExistence type="predicted"/>
<accession>A0A6V8ND91</accession>
<sequence length="117" mass="13049">MQNMGTVISFQERRDAATARTGLRSAIESRLSRNGHAPETICLKASEVMAIYDRYPAKDAVFNVELDSSLFGFLTEAQVQILSDEFSRHLNLVVQPLREAVGEAIQLKLEVLDLLRG</sequence>
<dbReference type="EMBL" id="BLXZ01000011">
    <property type="protein sequence ID" value="GFO70605.1"/>
    <property type="molecule type" value="Genomic_DNA"/>
</dbReference>
<dbReference type="Proteomes" id="UP000587586">
    <property type="component" value="Unassembled WGS sequence"/>
</dbReference>
<keyword evidence="2" id="KW-1185">Reference proteome</keyword>
<reference evidence="2" key="1">
    <citation type="submission" date="2020-06" db="EMBL/GenBank/DDBJ databases">
        <title>Draft genomic sequecing of Geomonas sp. Red745.</title>
        <authorList>
            <person name="Itoh H."/>
            <person name="Xu Z.X."/>
            <person name="Ushijima N."/>
            <person name="Masuda Y."/>
            <person name="Shiratori Y."/>
            <person name="Senoo K."/>
        </authorList>
    </citation>
    <scope>NUCLEOTIDE SEQUENCE [LARGE SCALE GENOMIC DNA]</scope>
    <source>
        <strain evidence="2">Red745</strain>
    </source>
</reference>
<protein>
    <submittedName>
        <fullName evidence="1">Uncharacterized protein</fullName>
    </submittedName>
</protein>
<comment type="caution">
    <text evidence="1">The sequence shown here is derived from an EMBL/GenBank/DDBJ whole genome shotgun (WGS) entry which is preliminary data.</text>
</comment>